<dbReference type="EMBL" id="CDMZ01003477">
    <property type="protein sequence ID" value="CEM46526.1"/>
    <property type="molecule type" value="Genomic_DNA"/>
</dbReference>
<feature type="compositionally biased region" description="Low complexity" evidence="1">
    <location>
        <begin position="1440"/>
        <end position="1449"/>
    </location>
</feature>
<evidence type="ECO:0000256" key="1">
    <source>
        <dbReference type="SAM" id="MobiDB-lite"/>
    </source>
</evidence>
<feature type="compositionally biased region" description="Acidic residues" evidence="1">
    <location>
        <begin position="1324"/>
        <end position="1338"/>
    </location>
</feature>
<feature type="region of interest" description="Disordered" evidence="1">
    <location>
        <begin position="1132"/>
        <end position="1474"/>
    </location>
</feature>
<name>A0A0G4HQJ6_9ALVE</name>
<feature type="compositionally biased region" description="Low complexity" evidence="1">
    <location>
        <begin position="1201"/>
        <end position="1217"/>
    </location>
</feature>
<feature type="compositionally biased region" description="Basic and acidic residues" evidence="1">
    <location>
        <begin position="1047"/>
        <end position="1074"/>
    </location>
</feature>
<feature type="compositionally biased region" description="Polar residues" evidence="1">
    <location>
        <begin position="372"/>
        <end position="388"/>
    </location>
</feature>
<proteinExistence type="predicted"/>
<feature type="compositionally biased region" description="Basic and acidic residues" evidence="1">
    <location>
        <begin position="352"/>
        <end position="364"/>
    </location>
</feature>
<feature type="compositionally biased region" description="Basic and acidic residues" evidence="1">
    <location>
        <begin position="1164"/>
        <end position="1176"/>
    </location>
</feature>
<feature type="compositionally biased region" description="Basic and acidic residues" evidence="1">
    <location>
        <begin position="1009"/>
        <end position="1026"/>
    </location>
</feature>
<evidence type="ECO:0000313" key="2">
    <source>
        <dbReference type="EMBL" id="CEM46526.1"/>
    </source>
</evidence>
<feature type="compositionally biased region" description="Low complexity" evidence="1">
    <location>
        <begin position="1376"/>
        <end position="1385"/>
    </location>
</feature>
<feature type="compositionally biased region" description="Basic and acidic residues" evidence="1">
    <location>
        <begin position="851"/>
        <end position="864"/>
    </location>
</feature>
<reference evidence="2" key="1">
    <citation type="submission" date="2014-11" db="EMBL/GenBank/DDBJ databases">
        <authorList>
            <person name="Otto D Thomas"/>
            <person name="Naeem Raeece"/>
        </authorList>
    </citation>
    <scope>NUCLEOTIDE SEQUENCE</scope>
</reference>
<accession>A0A0G4HQJ6</accession>
<feature type="compositionally biased region" description="Basic and acidic residues" evidence="1">
    <location>
        <begin position="1184"/>
        <end position="1198"/>
    </location>
</feature>
<feature type="region of interest" description="Disordered" evidence="1">
    <location>
        <begin position="342"/>
        <end position="392"/>
    </location>
</feature>
<feature type="region of interest" description="Disordered" evidence="1">
    <location>
        <begin position="999"/>
        <end position="1111"/>
    </location>
</feature>
<sequence length="1555" mass="166774">MEPLSLRAGGGLAAIEEETRRNPFFFRTAPFYVAQRVLWKEPVKFLDGLQHRLLSLYRSGGPYVEQAEGGEDSEFEENHWLRHAGWSSLLAILCGLARGLLTEARLGVWVSSRSGQVIRQYGRPLLFFSALWNFVSALCRVTRWYAWSAEESFRKAHSEVHQLWKYNWKQYKEYLRWIQEIELTSRGFALAPQLPPISRIERSSIAFGLGGDGQSSSSPLVMQMVESRKRLRASVHRLKFQLSRQNSYVDSKLTYFYSQPALVWRAVRGFLWPYGVLVLLQPDCDAPRALTREPETEELTISSLKQLLDSLWADFHEYTGMARLAAMLAAAAVAPPRVSASDLQDRAAPSFADRERERSRREWRMSGAGRGNPTQLFSPPLEPSSSHPQGGIRSSLYELQQQQVNLPPSSYAGGSVSGRFHNPNVGGQTQTEGAFSSSTAAAAGATPGPPLFESLAMRGAESRDRDERLESGTQIGENWDETMSERKRSGLIPEQPLFTRVMGPSGVAQHVRVVGNLREVTNRSLASELQVGGGGVEGGEWDEESATDWDDAYTNTVARTPLLESLPPPLPLGPPVPMGGETFPGVGMGGGDSTVEGAAGGGVGSFPVSLSRQHSQALSVSSHTYLDPPAPTPAAGFSSASLYYGGAGLGAGAAGGSIHSVRSVPRLPSGLRTPALAAASAGRVAPGGEGSESRLSNFGFSEYLYSIPQTLRCLHVLFFARKSLHELVESLREEATVISVRLLTDLYRKDEGIVGSKRFKRGDHPIFALHTASLMQMMMRLRLTYADTHAATEAAESRKSWWRGLFGTVASGFRQPLWAPPIPSPEDFTQRARGRTEYLHPATGDEGVVDEDGRTRKSTSRVEGDTPCGGDAEGGTVSWNPLEILAGSGMGGPPCTDIASWHEVGPDAEKGGDRERLVEVRRLLGRLNVSCASALATLRLGKGGEAPDVSEGGNGSGQTRPLNGLLDVIRDVEGRAKEVVGLCGGLKGEIDRILSEEAEAAAAAAEEEEKGKEEGGEETGEGRDDGLAEAESDEEYGSEASFVSARETPESPMMKRERAGFDKEGAEDSTRRGDVVGVFSGVAGEDGEEEEEERKQGEERTWKKTGGGFFDPLVSQQQARERNAATIAELKGVLPRHPHVIVSRQHERAAADAEAEGGEAALQSKEDAEAPPDHHPSRAAATRETGEEPERPATDRNGRRSPSPLSPSSHTNPPSSSLRLPPQGAQGGRNGRTPQSSAHARSLSVDPSGSSRDSEGTGGIVGREGRFAPNRSKTLRAGMAGEREGDVSGSIRVSAGHSSANGTAGTGDDGKRNVKISPVRPSGEEESDFDSAVEEDQEQSLAGAGGRGGKESSNSTRGKSLLQVHSPSSPSPLPPTSSSSSSSTSALRANGPCPPSALHKCEGASGFRRGRDRERTRGQGVGVRMEERERDGRISRRGSKSFSKSSAAAGSGGGRDGESARGKPRRAGSVGAALVGPTSFVSSVKIAETQAGGGGSGPSEEKRALMRSLMTEMHGEGPRPFVLEPAEDFYLDSQFNDHVPFRKLVRKGKEEVSEG</sequence>
<feature type="compositionally biased region" description="Basic and acidic residues" evidence="1">
    <location>
        <begin position="1093"/>
        <end position="1102"/>
    </location>
</feature>
<dbReference type="VEuPathDB" id="CryptoDB:Cvel_7944"/>
<feature type="region of interest" description="Disordered" evidence="1">
    <location>
        <begin position="406"/>
        <end position="453"/>
    </location>
</feature>
<feature type="compositionally biased region" description="Basic and acidic residues" evidence="1">
    <location>
        <begin position="1424"/>
        <end position="1434"/>
    </location>
</feature>
<feature type="compositionally biased region" description="Low complexity" evidence="1">
    <location>
        <begin position="431"/>
        <end position="446"/>
    </location>
</feature>
<feature type="compositionally biased region" description="Polar residues" evidence="1">
    <location>
        <begin position="1232"/>
        <end position="1251"/>
    </location>
</feature>
<feature type="compositionally biased region" description="Acidic residues" evidence="1">
    <location>
        <begin position="1027"/>
        <end position="1037"/>
    </location>
</feature>
<organism evidence="2">
    <name type="scientific">Chromera velia CCMP2878</name>
    <dbReference type="NCBI Taxonomy" id="1169474"/>
    <lineage>
        <taxon>Eukaryota</taxon>
        <taxon>Sar</taxon>
        <taxon>Alveolata</taxon>
        <taxon>Colpodellida</taxon>
        <taxon>Chromeraceae</taxon>
        <taxon>Chromera</taxon>
    </lineage>
</organism>
<feature type="region of interest" description="Disordered" evidence="1">
    <location>
        <begin position="838"/>
        <end position="877"/>
    </location>
</feature>
<gene>
    <name evidence="2" type="ORF">Cvel_7944</name>
</gene>
<protein>
    <submittedName>
        <fullName evidence="2">Uncharacterized protein</fullName>
    </submittedName>
</protein>
<feature type="region of interest" description="Disordered" evidence="1">
    <location>
        <begin position="942"/>
        <end position="962"/>
    </location>
</feature>